<proteinExistence type="predicted"/>
<reference evidence="1 2" key="1">
    <citation type="submission" date="2018-02" db="EMBL/GenBank/DDBJ databases">
        <title>Complete genome sequence of Streptomyces dengpaensis, the producer of angucyclines.</title>
        <authorList>
            <person name="Yumei L."/>
        </authorList>
    </citation>
    <scope>NUCLEOTIDE SEQUENCE [LARGE SCALE GENOMIC DNA]</scope>
    <source>
        <strain evidence="1 2">XZHG99</strain>
    </source>
</reference>
<accession>A0ABN5I5R7</accession>
<gene>
    <name evidence="1" type="ORF">C4B68_24530</name>
</gene>
<dbReference type="Proteomes" id="UP000238413">
    <property type="component" value="Chromosome"/>
</dbReference>
<evidence type="ECO:0000313" key="1">
    <source>
        <dbReference type="EMBL" id="AVH58412.1"/>
    </source>
</evidence>
<name>A0ABN5I5R7_9ACTN</name>
<protein>
    <submittedName>
        <fullName evidence="1">Uncharacterized protein</fullName>
    </submittedName>
</protein>
<evidence type="ECO:0000313" key="2">
    <source>
        <dbReference type="Proteomes" id="UP000238413"/>
    </source>
</evidence>
<dbReference type="EMBL" id="CP026652">
    <property type="protein sequence ID" value="AVH58412.1"/>
    <property type="molecule type" value="Genomic_DNA"/>
</dbReference>
<sequence length="280" mass="29945">MSEQTPEPTFRDSVTRLAALGALFDEVKAAYRKARTEVQHHLNTQYKEAGTTKVDALLPGGTKVGSVSRTGGETAAQIVDPDTFTAWVRDTFPSEHVVEIVPMQVRTSVRPAWSDQALAAMTAAGTPRYVDEATGEVHDVPGVEIRPSAAAGLRMTYTRKSKNSPYDGRELVAEAWRTDDLAAHVLPVLAPAAQPAAIQTCGACGAGYDYGQPCPTCEFKDRMATETAPTAAKPAPQVSRRFPAAFDGECKHCDGPIDEGDEIAYVDDEIACETCAEATA</sequence>
<keyword evidence="2" id="KW-1185">Reference proteome</keyword>
<organism evidence="1 2">
    <name type="scientific">Streptomyces dengpaensis</name>
    <dbReference type="NCBI Taxonomy" id="2049881"/>
    <lineage>
        <taxon>Bacteria</taxon>
        <taxon>Bacillati</taxon>
        <taxon>Actinomycetota</taxon>
        <taxon>Actinomycetes</taxon>
        <taxon>Kitasatosporales</taxon>
        <taxon>Streptomycetaceae</taxon>
        <taxon>Streptomyces</taxon>
    </lineage>
</organism>
<dbReference type="RefSeq" id="WP_099504356.1">
    <property type="nucleotide sequence ID" value="NZ_CP026652.1"/>
</dbReference>